<evidence type="ECO:0000256" key="1">
    <source>
        <dbReference type="ARBA" id="ARBA00012528"/>
    </source>
</evidence>
<feature type="transmembrane region" description="Helical" evidence="3">
    <location>
        <begin position="114"/>
        <end position="133"/>
    </location>
</feature>
<dbReference type="SMART" id="SM00267">
    <property type="entry name" value="GGDEF"/>
    <property type="match status" value="1"/>
</dbReference>
<gene>
    <name evidence="5" type="ORF">SAMN05421548_110216</name>
</gene>
<proteinExistence type="predicted"/>
<feature type="transmembrane region" description="Helical" evidence="3">
    <location>
        <begin position="82"/>
        <end position="102"/>
    </location>
</feature>
<dbReference type="AlphaFoldDB" id="A0A1G6PND4"/>
<keyword evidence="3" id="KW-1133">Transmembrane helix</keyword>
<evidence type="ECO:0000313" key="6">
    <source>
        <dbReference type="Proteomes" id="UP000198908"/>
    </source>
</evidence>
<dbReference type="GO" id="GO:0052621">
    <property type="term" value="F:diguanylate cyclase activity"/>
    <property type="evidence" value="ECO:0007669"/>
    <property type="project" value="UniProtKB-EC"/>
</dbReference>
<dbReference type="Pfam" id="PF00990">
    <property type="entry name" value="GGDEF"/>
    <property type="match status" value="1"/>
</dbReference>
<comment type="catalytic activity">
    <reaction evidence="2">
        <text>2 GTP = 3',3'-c-di-GMP + 2 diphosphate</text>
        <dbReference type="Rhea" id="RHEA:24898"/>
        <dbReference type="ChEBI" id="CHEBI:33019"/>
        <dbReference type="ChEBI" id="CHEBI:37565"/>
        <dbReference type="ChEBI" id="CHEBI:58805"/>
        <dbReference type="EC" id="2.7.7.65"/>
    </reaction>
</comment>
<evidence type="ECO:0000256" key="2">
    <source>
        <dbReference type="ARBA" id="ARBA00034247"/>
    </source>
</evidence>
<dbReference type="PANTHER" id="PTHR45138:SF9">
    <property type="entry name" value="DIGUANYLATE CYCLASE DGCM-RELATED"/>
    <property type="match status" value="1"/>
</dbReference>
<dbReference type="SUPFAM" id="SSF55073">
    <property type="entry name" value="Nucleotide cyclase"/>
    <property type="match status" value="1"/>
</dbReference>
<evidence type="ECO:0000313" key="5">
    <source>
        <dbReference type="EMBL" id="SDC81720.1"/>
    </source>
</evidence>
<name>A0A1G6PND4_9BURK</name>
<protein>
    <recommendedName>
        <fullName evidence="1">diguanylate cyclase</fullName>
        <ecNumber evidence="1">2.7.7.65</ecNumber>
    </recommendedName>
</protein>
<feature type="transmembrane region" description="Helical" evidence="3">
    <location>
        <begin position="55"/>
        <end position="76"/>
    </location>
</feature>
<feature type="transmembrane region" description="Helical" evidence="3">
    <location>
        <begin position="139"/>
        <end position="163"/>
    </location>
</feature>
<keyword evidence="6" id="KW-1185">Reference proteome</keyword>
<sequence>MSDAVALKAIRIRMIKLADLIPGALDQAELHWLAMPNRHWVLLSRRRAAMIVNRVRMLAFLFAVLTPLWSIVDLVVFPFPLWFWLAMARIFASVMFASLLLYRPNGELADAYQAMALLFAVPTVFFITSYVLLGHYHLSAISAAIASGYAFLPFVLVAGFSIFPLTLLENIVFASPVLMAEGAAGWMRWSGMDWPSFAGAFWLLVLIMGVSALAGISQLAFMVALVRQSIYDPLTGVLSRGSGEEMLDLQLALASRSNAPLTVVLIDIDHFKQVNDRFGHDAGDRVLKQFAHGFKTALRRGDILIRWGGEEFLLLMSNVGVFEATRALQRVREGGMGKRPDGSPLTASIGLAERISDGCDEWRSLVKAADTRMYAAKQRGRDCVVAAG</sequence>
<dbReference type="Proteomes" id="UP000198908">
    <property type="component" value="Unassembled WGS sequence"/>
</dbReference>
<dbReference type="InterPro" id="IPR050469">
    <property type="entry name" value="Diguanylate_Cyclase"/>
</dbReference>
<dbReference type="STRING" id="416944.SAMN05421548_110216"/>
<dbReference type="InterPro" id="IPR043128">
    <property type="entry name" value="Rev_trsase/Diguanyl_cyclase"/>
</dbReference>
<feature type="transmembrane region" description="Helical" evidence="3">
    <location>
        <begin position="201"/>
        <end position="226"/>
    </location>
</feature>
<organism evidence="5 6">
    <name type="scientific">Paraburkholderia lycopersici</name>
    <dbReference type="NCBI Taxonomy" id="416944"/>
    <lineage>
        <taxon>Bacteria</taxon>
        <taxon>Pseudomonadati</taxon>
        <taxon>Pseudomonadota</taxon>
        <taxon>Betaproteobacteria</taxon>
        <taxon>Burkholderiales</taxon>
        <taxon>Burkholderiaceae</taxon>
        <taxon>Paraburkholderia</taxon>
    </lineage>
</organism>
<evidence type="ECO:0000259" key="4">
    <source>
        <dbReference type="PROSITE" id="PS50887"/>
    </source>
</evidence>
<reference evidence="6" key="1">
    <citation type="submission" date="2016-09" db="EMBL/GenBank/DDBJ databases">
        <authorList>
            <person name="Varghese N."/>
            <person name="Submissions S."/>
        </authorList>
    </citation>
    <scope>NUCLEOTIDE SEQUENCE [LARGE SCALE GENOMIC DNA]</scope>
    <source>
        <strain evidence="6">TNe-862</strain>
    </source>
</reference>
<dbReference type="EC" id="2.7.7.65" evidence="1"/>
<feature type="domain" description="GGDEF" evidence="4">
    <location>
        <begin position="259"/>
        <end position="388"/>
    </location>
</feature>
<evidence type="ECO:0000256" key="3">
    <source>
        <dbReference type="SAM" id="Phobius"/>
    </source>
</evidence>
<dbReference type="NCBIfam" id="TIGR00254">
    <property type="entry name" value="GGDEF"/>
    <property type="match status" value="1"/>
</dbReference>
<dbReference type="PANTHER" id="PTHR45138">
    <property type="entry name" value="REGULATORY COMPONENTS OF SENSORY TRANSDUCTION SYSTEM"/>
    <property type="match status" value="1"/>
</dbReference>
<accession>A0A1G6PND4</accession>
<dbReference type="PROSITE" id="PS50887">
    <property type="entry name" value="GGDEF"/>
    <property type="match status" value="1"/>
</dbReference>
<dbReference type="FunFam" id="3.30.70.270:FF:000001">
    <property type="entry name" value="Diguanylate cyclase domain protein"/>
    <property type="match status" value="1"/>
</dbReference>
<dbReference type="InterPro" id="IPR000160">
    <property type="entry name" value="GGDEF_dom"/>
</dbReference>
<dbReference type="InterPro" id="IPR029787">
    <property type="entry name" value="Nucleotide_cyclase"/>
</dbReference>
<dbReference type="CDD" id="cd01949">
    <property type="entry name" value="GGDEF"/>
    <property type="match status" value="1"/>
</dbReference>
<dbReference type="EMBL" id="FMYQ01000010">
    <property type="protein sequence ID" value="SDC81720.1"/>
    <property type="molecule type" value="Genomic_DNA"/>
</dbReference>
<keyword evidence="3" id="KW-0472">Membrane</keyword>
<dbReference type="Gene3D" id="3.30.70.270">
    <property type="match status" value="1"/>
</dbReference>
<keyword evidence="3" id="KW-0812">Transmembrane</keyword>